<proteinExistence type="predicted"/>
<dbReference type="EMBL" id="GBHO01028548">
    <property type="protein sequence ID" value="JAG15056.1"/>
    <property type="molecule type" value="Transcribed_RNA"/>
</dbReference>
<reference evidence="2" key="1">
    <citation type="journal article" date="2014" name="PLoS ONE">
        <title>Transcriptome-Based Identification of ABC Transporters in the Western Tarnished Plant Bug Lygus hesperus.</title>
        <authorList>
            <person name="Hull J.J."/>
            <person name="Chaney K."/>
            <person name="Geib S.M."/>
            <person name="Fabrick J.A."/>
            <person name="Brent C.S."/>
            <person name="Walsh D."/>
            <person name="Lavine L.C."/>
        </authorList>
    </citation>
    <scope>NUCLEOTIDE SEQUENCE</scope>
</reference>
<reference evidence="2" key="2">
    <citation type="submission" date="2014-07" db="EMBL/GenBank/DDBJ databases">
        <authorList>
            <person name="Hull J."/>
        </authorList>
    </citation>
    <scope>NUCLEOTIDE SEQUENCE</scope>
</reference>
<evidence type="ECO:0000256" key="1">
    <source>
        <dbReference type="SAM" id="SignalP"/>
    </source>
</evidence>
<reference evidence="3" key="3">
    <citation type="journal article" date="2016" name="Gigascience">
        <title>De novo construction of an expanded transcriptome assembly for the western tarnished plant bug, Lygus hesperus.</title>
        <authorList>
            <person name="Tassone E.E."/>
            <person name="Geib S.M."/>
            <person name="Hall B."/>
            <person name="Fabrick J.A."/>
            <person name="Brent C.S."/>
            <person name="Hull J.J."/>
        </authorList>
    </citation>
    <scope>NUCLEOTIDE SEQUENCE</scope>
</reference>
<accession>A0A0A9X5Y2</accession>
<protein>
    <submittedName>
        <fullName evidence="2">EF-hand calcium-binding domain-containing protein 6</fullName>
    </submittedName>
</protein>
<feature type="chain" id="PRO_5007389308" evidence="1">
    <location>
        <begin position="34"/>
        <end position="107"/>
    </location>
</feature>
<evidence type="ECO:0000313" key="2">
    <source>
        <dbReference type="EMBL" id="JAG15056.1"/>
    </source>
</evidence>
<dbReference type="EMBL" id="GDHC01014289">
    <property type="protein sequence ID" value="JAQ04340.1"/>
    <property type="molecule type" value="Transcribed_RNA"/>
</dbReference>
<gene>
    <name evidence="2" type="primary">EFCAB6</name>
    <name evidence="2" type="ORF">CM83_8348</name>
    <name evidence="3" type="ORF">g.97457</name>
</gene>
<sequence>MCSSHTTQSVEMTFVCWLTHLFAVVTHDEYAQASIQIVHLTAAGAMTPHCDLVCDHCGTTTVGPFTLHLLYYVTHYSCFLYQSTSTMTSDQWKEKMTKKSKEHADEA</sequence>
<keyword evidence="1" id="KW-0732">Signal</keyword>
<evidence type="ECO:0000313" key="3">
    <source>
        <dbReference type="EMBL" id="JAQ04340.1"/>
    </source>
</evidence>
<name>A0A0A9X5Y2_LYGHE</name>
<dbReference type="AlphaFoldDB" id="A0A0A9X5Y2"/>
<organism evidence="2">
    <name type="scientific">Lygus hesperus</name>
    <name type="common">Western plant bug</name>
    <dbReference type="NCBI Taxonomy" id="30085"/>
    <lineage>
        <taxon>Eukaryota</taxon>
        <taxon>Metazoa</taxon>
        <taxon>Ecdysozoa</taxon>
        <taxon>Arthropoda</taxon>
        <taxon>Hexapoda</taxon>
        <taxon>Insecta</taxon>
        <taxon>Pterygota</taxon>
        <taxon>Neoptera</taxon>
        <taxon>Paraneoptera</taxon>
        <taxon>Hemiptera</taxon>
        <taxon>Heteroptera</taxon>
        <taxon>Panheteroptera</taxon>
        <taxon>Cimicomorpha</taxon>
        <taxon>Miridae</taxon>
        <taxon>Mirini</taxon>
        <taxon>Lygus</taxon>
    </lineage>
</organism>
<feature type="signal peptide" evidence="1">
    <location>
        <begin position="1"/>
        <end position="33"/>
    </location>
</feature>